<dbReference type="Proteomes" id="UP000248764">
    <property type="component" value="Unassembled WGS sequence"/>
</dbReference>
<protein>
    <recommendedName>
        <fullName evidence="2">THIF-type NAD/FAD binding fold domain-containing protein</fullName>
    </recommendedName>
</protein>
<comment type="caution">
    <text evidence="3">The sequence shown here is derived from an EMBL/GenBank/DDBJ whole genome shotgun (WGS) entry which is preliminary data.</text>
</comment>
<sequence length="528" mass="53549">MQVGATPGIALVVGGLSRPERAVVEAMTGAADLAALRELAAELGLGRSAADRLTRLLLAAGAVIDGDRLDPGHAAQLAGSAGSGRPVGAAASAEPVGSADPWRQPDRSSAGLVTRSADGGVETMAARGRLRVDVHGAGRIGAQIARLLAAAGIGTVAILDGDPVRPADVSPGGHPRHAVGMPRRRSLASLLAADAGEDDWDELGLRAAALDNAAPSRRGGSGTRSRTAGQEVRPAARPRIGVTAGERDATGAQARPAPRARPVAPALPTADANPARRAAPREPAESDPHAHPTTEPGPAAAAHPGVPAGSPPHGHPTTEPQPHDHRTAEPGPATPAQQGAPAGSAPAVRRAPRLHSSARIAPKALPPQRPAGPRTPSVPDLAILAPTTGTGREEAAELLQQGIPHLFATVIELTGVVGPLVIPGRSSCLRCHDLHRTGRDPHWPLVLDQALRRPPPEPACDSALAAVVAGLAAAQALAYLDGFAPAAVDGTVEVTLPSGLPRRRSWRPHPRCGCGWAAGAGEAAQWVM</sequence>
<feature type="compositionally biased region" description="Low complexity" evidence="1">
    <location>
        <begin position="329"/>
        <end position="347"/>
    </location>
</feature>
<feature type="region of interest" description="Disordered" evidence="1">
    <location>
        <begin position="211"/>
        <end position="381"/>
    </location>
</feature>
<feature type="compositionally biased region" description="Basic and acidic residues" evidence="1">
    <location>
        <begin position="279"/>
        <end position="292"/>
    </location>
</feature>
<dbReference type="GO" id="GO:0008641">
    <property type="term" value="F:ubiquitin-like modifier activating enzyme activity"/>
    <property type="evidence" value="ECO:0007669"/>
    <property type="project" value="InterPro"/>
</dbReference>
<dbReference type="Pfam" id="PF00899">
    <property type="entry name" value="ThiF"/>
    <property type="match status" value="1"/>
</dbReference>
<dbReference type="AlphaFoldDB" id="A0A2W2BKC8"/>
<organism evidence="3 4">
    <name type="scientific">Jiangella anatolica</name>
    <dbReference type="NCBI Taxonomy" id="2670374"/>
    <lineage>
        <taxon>Bacteria</taxon>
        <taxon>Bacillati</taxon>
        <taxon>Actinomycetota</taxon>
        <taxon>Actinomycetes</taxon>
        <taxon>Jiangellales</taxon>
        <taxon>Jiangellaceae</taxon>
        <taxon>Jiangella</taxon>
    </lineage>
</organism>
<dbReference type="InterPro" id="IPR000594">
    <property type="entry name" value="ThiF_NAD_FAD-bd"/>
</dbReference>
<feature type="compositionally biased region" description="Low complexity" evidence="1">
    <location>
        <begin position="293"/>
        <end position="308"/>
    </location>
</feature>
<accession>A0A2W2BKC8</accession>
<feature type="domain" description="THIF-type NAD/FAD binding fold" evidence="2">
    <location>
        <begin position="128"/>
        <end position="189"/>
    </location>
</feature>
<evidence type="ECO:0000256" key="1">
    <source>
        <dbReference type="SAM" id="MobiDB-lite"/>
    </source>
</evidence>
<dbReference type="InterPro" id="IPR035985">
    <property type="entry name" value="Ubiquitin-activating_enz"/>
</dbReference>
<feature type="region of interest" description="Disordered" evidence="1">
    <location>
        <begin position="76"/>
        <end position="113"/>
    </location>
</feature>
<keyword evidence="4" id="KW-1185">Reference proteome</keyword>
<feature type="compositionally biased region" description="Low complexity" evidence="1">
    <location>
        <begin position="250"/>
        <end position="277"/>
    </location>
</feature>
<evidence type="ECO:0000259" key="2">
    <source>
        <dbReference type="Pfam" id="PF00899"/>
    </source>
</evidence>
<name>A0A2W2BKC8_9ACTN</name>
<proteinExistence type="predicted"/>
<evidence type="ECO:0000313" key="4">
    <source>
        <dbReference type="Proteomes" id="UP000248764"/>
    </source>
</evidence>
<dbReference type="SUPFAM" id="SSF69572">
    <property type="entry name" value="Activating enzymes of the ubiquitin-like proteins"/>
    <property type="match status" value="2"/>
</dbReference>
<evidence type="ECO:0000313" key="3">
    <source>
        <dbReference type="EMBL" id="PZF80794.1"/>
    </source>
</evidence>
<dbReference type="Gene3D" id="3.40.50.720">
    <property type="entry name" value="NAD(P)-binding Rossmann-like Domain"/>
    <property type="match status" value="2"/>
</dbReference>
<gene>
    <name evidence="3" type="ORF">C1I92_24170</name>
</gene>
<reference evidence="3 4" key="1">
    <citation type="submission" date="2018-01" db="EMBL/GenBank/DDBJ databases">
        <title>Draft genome sequence of Jiangella sp. GTF31.</title>
        <authorList>
            <person name="Sahin N."/>
            <person name="Ay H."/>
            <person name="Saygin H."/>
        </authorList>
    </citation>
    <scope>NUCLEOTIDE SEQUENCE [LARGE SCALE GENOMIC DNA]</scope>
    <source>
        <strain evidence="3 4">GTF31</strain>
    </source>
</reference>
<dbReference type="EMBL" id="POTW01000075">
    <property type="protein sequence ID" value="PZF80794.1"/>
    <property type="molecule type" value="Genomic_DNA"/>
</dbReference>
<dbReference type="RefSeq" id="WP_111257202.1">
    <property type="nucleotide sequence ID" value="NZ_POTW01000075.1"/>
</dbReference>